<dbReference type="Proteomes" id="UP000192917">
    <property type="component" value="Unassembled WGS sequence"/>
</dbReference>
<dbReference type="RefSeq" id="WP_085121912.1">
    <property type="nucleotide sequence ID" value="NZ_FWZX01000004.1"/>
</dbReference>
<comment type="similarity">
    <text evidence="1">Belongs to the sulfotransferase 1 family.</text>
</comment>
<evidence type="ECO:0000256" key="1">
    <source>
        <dbReference type="ARBA" id="ARBA00005771"/>
    </source>
</evidence>
<name>A0A1Y6BIH1_9PROT</name>
<reference evidence="4 5" key="1">
    <citation type="submission" date="2017-04" db="EMBL/GenBank/DDBJ databases">
        <authorList>
            <person name="Afonso C.L."/>
            <person name="Miller P.J."/>
            <person name="Scott M.A."/>
            <person name="Spackman E."/>
            <person name="Goraichik I."/>
            <person name="Dimitrov K.M."/>
            <person name="Suarez D.L."/>
            <person name="Swayne D.E."/>
        </authorList>
    </citation>
    <scope>NUCLEOTIDE SEQUENCE [LARGE SCALE GENOMIC DNA]</scope>
    <source>
        <strain evidence="4 5">USBA 355</strain>
    </source>
</reference>
<accession>A0A1Y6BIH1</accession>
<keyword evidence="2 4" id="KW-0808">Transferase</keyword>
<evidence type="ECO:0000259" key="3">
    <source>
        <dbReference type="Pfam" id="PF00685"/>
    </source>
</evidence>
<evidence type="ECO:0000256" key="2">
    <source>
        <dbReference type="ARBA" id="ARBA00022679"/>
    </source>
</evidence>
<dbReference type="AlphaFoldDB" id="A0A1Y6BIH1"/>
<protein>
    <submittedName>
        <fullName evidence="4">Sulfotransferase domain-containing protein</fullName>
    </submittedName>
</protein>
<sequence length="307" mass="33825">MATLRPPPPGATPPVRPTLVWLASYPKSGNTWLRLFLANYLLDRSEPFPINDLPKLTFADNVAEPYVKLSGRPIEALDEATVHALRPQVHRLLSTQGPDLILVKTHVALYVSNGIPSITVPATRATVYLVRNPFDVADSFAQHFGVGLDQAVDTLCSPNALLRGDPRRKLGQRIGDWGSHATRWADAAPLNPLVLRYEDLRRDPLGAFSAVVRHLGLPCDPPRVERAIGFAAFDEARRQEERVGFVEGSSKAERFFRAGQIGRGRDRLGEEQRGRLVAAHGEAMRRFGYLDADGRPVDHAVGLEPAS</sequence>
<evidence type="ECO:0000313" key="5">
    <source>
        <dbReference type="Proteomes" id="UP000192917"/>
    </source>
</evidence>
<organism evidence="4 5">
    <name type="scientific">Tistlia consotensis USBA 355</name>
    <dbReference type="NCBI Taxonomy" id="560819"/>
    <lineage>
        <taxon>Bacteria</taxon>
        <taxon>Pseudomonadati</taxon>
        <taxon>Pseudomonadota</taxon>
        <taxon>Alphaproteobacteria</taxon>
        <taxon>Rhodospirillales</taxon>
        <taxon>Rhodovibrionaceae</taxon>
        <taxon>Tistlia</taxon>
    </lineage>
</organism>
<feature type="domain" description="Sulfotransferase" evidence="3">
    <location>
        <begin position="19"/>
        <end position="288"/>
    </location>
</feature>
<gene>
    <name evidence="4" type="ORF">SAMN05428998_104212</name>
</gene>
<evidence type="ECO:0000313" key="4">
    <source>
        <dbReference type="EMBL" id="SMF09177.1"/>
    </source>
</evidence>
<dbReference type="InterPro" id="IPR000863">
    <property type="entry name" value="Sulfotransferase_dom"/>
</dbReference>
<keyword evidence="5" id="KW-1185">Reference proteome</keyword>
<dbReference type="GO" id="GO:0008146">
    <property type="term" value="F:sulfotransferase activity"/>
    <property type="evidence" value="ECO:0007669"/>
    <property type="project" value="InterPro"/>
</dbReference>
<dbReference type="EMBL" id="FWZX01000004">
    <property type="protein sequence ID" value="SMF09177.1"/>
    <property type="molecule type" value="Genomic_DNA"/>
</dbReference>
<dbReference type="PANTHER" id="PTHR11783">
    <property type="entry name" value="SULFOTRANSFERASE SULT"/>
    <property type="match status" value="1"/>
</dbReference>
<dbReference type="SUPFAM" id="SSF52540">
    <property type="entry name" value="P-loop containing nucleoside triphosphate hydrolases"/>
    <property type="match status" value="1"/>
</dbReference>
<dbReference type="InterPro" id="IPR027417">
    <property type="entry name" value="P-loop_NTPase"/>
</dbReference>
<dbReference type="Pfam" id="PF00685">
    <property type="entry name" value="Sulfotransfer_1"/>
    <property type="match status" value="1"/>
</dbReference>
<dbReference type="Gene3D" id="3.40.50.300">
    <property type="entry name" value="P-loop containing nucleotide triphosphate hydrolases"/>
    <property type="match status" value="1"/>
</dbReference>
<dbReference type="STRING" id="560819.SAMN05428998_104212"/>
<proteinExistence type="inferred from homology"/>